<feature type="domain" description="AraC effector-binding" evidence="1">
    <location>
        <begin position="1"/>
        <end position="151"/>
    </location>
</feature>
<evidence type="ECO:0000259" key="1">
    <source>
        <dbReference type="SMART" id="SM00871"/>
    </source>
</evidence>
<sequence length="151" mass="17275">MKTTIEKFYIIGISVRTTNEGSQAAKDIPELWVRFMSEDIDSKIPNRVSHDVYGIYTEYEGDFTQPYTTVIGCKVSSLDNIPEGLVGLTIETANYEKFTAKGKLSDDIVLKKWQEIWQSNMDRAYLADFEIYGERSMDMESAEVDIFISVK</sequence>
<dbReference type="SUPFAM" id="SSF55136">
    <property type="entry name" value="Probable bacterial effector-binding domain"/>
    <property type="match status" value="1"/>
</dbReference>
<dbReference type="Pfam" id="PF14526">
    <property type="entry name" value="Cass2"/>
    <property type="match status" value="1"/>
</dbReference>
<evidence type="ECO:0000313" key="3">
    <source>
        <dbReference type="Proteomes" id="UP000247973"/>
    </source>
</evidence>
<gene>
    <name evidence="2" type="ORF">CLV62_11683</name>
</gene>
<dbReference type="PANTHER" id="PTHR36444">
    <property type="entry name" value="TRANSCRIPTIONAL REGULATOR PROTEIN YOBU-RELATED"/>
    <property type="match status" value="1"/>
</dbReference>
<keyword evidence="3" id="KW-1185">Reference proteome</keyword>
<dbReference type="RefSeq" id="WP_110311186.1">
    <property type="nucleotide sequence ID" value="NZ_QICL01000016.1"/>
</dbReference>
<name>A0A2V3PP40_9BACT</name>
<dbReference type="Proteomes" id="UP000247973">
    <property type="component" value="Unassembled WGS sequence"/>
</dbReference>
<dbReference type="OrthoDB" id="9801008at2"/>
<organism evidence="2 3">
    <name type="scientific">Dysgonomonas alginatilytica</name>
    <dbReference type="NCBI Taxonomy" id="1605892"/>
    <lineage>
        <taxon>Bacteria</taxon>
        <taxon>Pseudomonadati</taxon>
        <taxon>Bacteroidota</taxon>
        <taxon>Bacteroidia</taxon>
        <taxon>Bacteroidales</taxon>
        <taxon>Dysgonomonadaceae</taxon>
        <taxon>Dysgonomonas</taxon>
    </lineage>
</organism>
<dbReference type="SMART" id="SM00871">
    <property type="entry name" value="AraC_E_bind"/>
    <property type="match status" value="1"/>
</dbReference>
<evidence type="ECO:0000313" key="2">
    <source>
        <dbReference type="EMBL" id="PXV63042.1"/>
    </source>
</evidence>
<dbReference type="Gene3D" id="3.20.80.10">
    <property type="entry name" value="Regulatory factor, effector binding domain"/>
    <property type="match status" value="1"/>
</dbReference>
<dbReference type="InterPro" id="IPR011256">
    <property type="entry name" value="Reg_factor_effector_dom_sf"/>
</dbReference>
<comment type="caution">
    <text evidence="2">The sequence shown here is derived from an EMBL/GenBank/DDBJ whole genome shotgun (WGS) entry which is preliminary data.</text>
</comment>
<dbReference type="AlphaFoldDB" id="A0A2V3PP40"/>
<dbReference type="InterPro" id="IPR029441">
    <property type="entry name" value="Cass2"/>
</dbReference>
<dbReference type="PANTHER" id="PTHR36444:SF2">
    <property type="entry name" value="TRANSCRIPTIONAL REGULATOR PROTEIN YOBU-RELATED"/>
    <property type="match status" value="1"/>
</dbReference>
<dbReference type="EMBL" id="QICL01000016">
    <property type="protein sequence ID" value="PXV63042.1"/>
    <property type="molecule type" value="Genomic_DNA"/>
</dbReference>
<accession>A0A2V3PP40</accession>
<proteinExistence type="predicted"/>
<protein>
    <submittedName>
        <fullName evidence="2">Putative transcriptional regulator YdeE</fullName>
    </submittedName>
</protein>
<reference evidence="2 3" key="1">
    <citation type="submission" date="2018-03" db="EMBL/GenBank/DDBJ databases">
        <title>Genomic Encyclopedia of Archaeal and Bacterial Type Strains, Phase II (KMG-II): from individual species to whole genera.</title>
        <authorList>
            <person name="Goeker M."/>
        </authorList>
    </citation>
    <scope>NUCLEOTIDE SEQUENCE [LARGE SCALE GENOMIC DNA]</scope>
    <source>
        <strain evidence="2 3">DSM 100214</strain>
    </source>
</reference>
<dbReference type="InterPro" id="IPR010499">
    <property type="entry name" value="AraC_E-bd"/>
</dbReference>
<dbReference type="InterPro" id="IPR053182">
    <property type="entry name" value="YobU-like_regulator"/>
</dbReference>